<proteinExistence type="predicted"/>
<evidence type="ECO:0000313" key="3">
    <source>
        <dbReference type="Proteomes" id="UP000199103"/>
    </source>
</evidence>
<dbReference type="AlphaFoldDB" id="A0A1H1TRN3"/>
<organism evidence="2 3">
    <name type="scientific">Microlunatus soli</name>
    <dbReference type="NCBI Taxonomy" id="630515"/>
    <lineage>
        <taxon>Bacteria</taxon>
        <taxon>Bacillati</taxon>
        <taxon>Actinomycetota</taxon>
        <taxon>Actinomycetes</taxon>
        <taxon>Propionibacteriales</taxon>
        <taxon>Propionibacteriaceae</taxon>
        <taxon>Microlunatus</taxon>
    </lineage>
</organism>
<keyword evidence="1" id="KW-0472">Membrane</keyword>
<reference evidence="2 3" key="1">
    <citation type="submission" date="2016-10" db="EMBL/GenBank/DDBJ databases">
        <authorList>
            <person name="de Groot N.N."/>
        </authorList>
    </citation>
    <scope>NUCLEOTIDE SEQUENCE [LARGE SCALE GENOMIC DNA]</scope>
    <source>
        <strain evidence="2 3">DSM 21800</strain>
    </source>
</reference>
<dbReference type="RefSeq" id="WP_091525182.1">
    <property type="nucleotide sequence ID" value="NZ_LT629772.1"/>
</dbReference>
<dbReference type="EMBL" id="LT629772">
    <property type="protein sequence ID" value="SDS62943.1"/>
    <property type="molecule type" value="Genomic_DNA"/>
</dbReference>
<dbReference type="STRING" id="630515.SAMN04489812_2498"/>
<keyword evidence="1" id="KW-1133">Transmembrane helix</keyword>
<evidence type="ECO:0000256" key="1">
    <source>
        <dbReference type="SAM" id="Phobius"/>
    </source>
</evidence>
<sequence>MGLRSLPRRAIVLIMVGALVVAGPAAFFAWLTFSRLREFTERAVIAPGCPAVLVGSNNAAEDFADMVTWQGRFYVRTEWAAGYPESVRQIVKDVVLDDRVATVNCSLADRSSTDGQMIAPGPWPDGTATGLPKGTVLHALRGVDTSCALGALTDSRPRAYVAVDVAGDWTPFC</sequence>
<dbReference type="OrthoDB" id="4869895at2"/>
<feature type="transmembrane region" description="Helical" evidence="1">
    <location>
        <begin position="12"/>
        <end position="33"/>
    </location>
</feature>
<keyword evidence="3" id="KW-1185">Reference proteome</keyword>
<gene>
    <name evidence="2" type="ORF">SAMN04489812_2498</name>
</gene>
<keyword evidence="1" id="KW-0812">Transmembrane</keyword>
<protein>
    <submittedName>
        <fullName evidence="2">Uncharacterized protein</fullName>
    </submittedName>
</protein>
<name>A0A1H1TRN3_9ACTN</name>
<evidence type="ECO:0000313" key="2">
    <source>
        <dbReference type="EMBL" id="SDS62943.1"/>
    </source>
</evidence>
<dbReference type="Proteomes" id="UP000199103">
    <property type="component" value="Chromosome I"/>
</dbReference>
<accession>A0A1H1TRN3</accession>